<evidence type="ECO:0000313" key="5">
    <source>
        <dbReference type="Proteomes" id="UP001408356"/>
    </source>
</evidence>
<dbReference type="Proteomes" id="UP001408356">
    <property type="component" value="Unassembled WGS sequence"/>
</dbReference>
<dbReference type="InterPro" id="IPR036864">
    <property type="entry name" value="Zn2-C6_fun-type_DNA-bd_sf"/>
</dbReference>
<feature type="compositionally biased region" description="Basic and acidic residues" evidence="2">
    <location>
        <begin position="1"/>
        <end position="12"/>
    </location>
</feature>
<accession>A0ABR2V9N1</accession>
<keyword evidence="1" id="KW-0539">Nucleus</keyword>
<dbReference type="SMART" id="SM00066">
    <property type="entry name" value="GAL4"/>
    <property type="match status" value="1"/>
</dbReference>
<gene>
    <name evidence="4" type="ORF">SUNI508_04100</name>
</gene>
<name>A0ABR2V9N1_9PEZI</name>
<dbReference type="Pfam" id="PF00172">
    <property type="entry name" value="Zn_clus"/>
    <property type="match status" value="1"/>
</dbReference>
<evidence type="ECO:0000259" key="3">
    <source>
        <dbReference type="PROSITE" id="PS50048"/>
    </source>
</evidence>
<feature type="domain" description="Zn(2)-C6 fungal-type" evidence="3">
    <location>
        <begin position="33"/>
        <end position="62"/>
    </location>
</feature>
<comment type="caution">
    <text evidence="4">The sequence shown here is derived from an EMBL/GenBank/DDBJ whole genome shotgun (WGS) entry which is preliminary data.</text>
</comment>
<feature type="region of interest" description="Disordered" evidence="2">
    <location>
        <begin position="1"/>
        <end position="32"/>
    </location>
</feature>
<evidence type="ECO:0000313" key="4">
    <source>
        <dbReference type="EMBL" id="KAK9423619.1"/>
    </source>
</evidence>
<feature type="compositionally biased region" description="Polar residues" evidence="2">
    <location>
        <begin position="125"/>
        <end position="136"/>
    </location>
</feature>
<dbReference type="InterPro" id="IPR001138">
    <property type="entry name" value="Zn2Cys6_DnaBD"/>
</dbReference>
<sequence>MSSYRIGDRELLCDPPPPDKAPAGKKRKSTSRTCERCRRRKQQCSDSRPCARCVKANVECVEGAEHRNRGRPLGQSGGELRDRCITCLAANSTCFLSEGAPCERCRRLTLWCSRCGTQTLEAAEEPTSTNSNQYGGSFQEAPDSYEGNV</sequence>
<proteinExistence type="predicted"/>
<dbReference type="PROSITE" id="PS50048">
    <property type="entry name" value="ZN2_CY6_FUNGAL_2"/>
    <property type="match status" value="1"/>
</dbReference>
<feature type="region of interest" description="Disordered" evidence="2">
    <location>
        <begin position="125"/>
        <end position="149"/>
    </location>
</feature>
<dbReference type="PROSITE" id="PS00463">
    <property type="entry name" value="ZN2_CY6_FUNGAL_1"/>
    <property type="match status" value="1"/>
</dbReference>
<organism evidence="4 5">
    <name type="scientific">Seiridium unicorne</name>
    <dbReference type="NCBI Taxonomy" id="138068"/>
    <lineage>
        <taxon>Eukaryota</taxon>
        <taxon>Fungi</taxon>
        <taxon>Dikarya</taxon>
        <taxon>Ascomycota</taxon>
        <taxon>Pezizomycotina</taxon>
        <taxon>Sordariomycetes</taxon>
        <taxon>Xylariomycetidae</taxon>
        <taxon>Amphisphaeriales</taxon>
        <taxon>Sporocadaceae</taxon>
        <taxon>Seiridium</taxon>
    </lineage>
</organism>
<dbReference type="SUPFAM" id="SSF57701">
    <property type="entry name" value="Zn2/Cys6 DNA-binding domain"/>
    <property type="match status" value="1"/>
</dbReference>
<keyword evidence="5" id="KW-1185">Reference proteome</keyword>
<reference evidence="4 5" key="1">
    <citation type="journal article" date="2024" name="J. Plant Pathol.">
        <title>Sequence and assembly of the genome of Seiridium unicorne, isolate CBS 538.82, causal agent of cypress canker disease.</title>
        <authorList>
            <person name="Scali E."/>
            <person name="Rocca G.D."/>
            <person name="Danti R."/>
            <person name="Garbelotto M."/>
            <person name="Barberini S."/>
            <person name="Baroncelli R."/>
            <person name="Emiliani G."/>
        </authorList>
    </citation>
    <scope>NUCLEOTIDE SEQUENCE [LARGE SCALE GENOMIC DNA]</scope>
    <source>
        <strain evidence="4 5">BM-138-508</strain>
    </source>
</reference>
<dbReference type="EMBL" id="JARVKF010000068">
    <property type="protein sequence ID" value="KAK9423619.1"/>
    <property type="molecule type" value="Genomic_DNA"/>
</dbReference>
<evidence type="ECO:0000256" key="2">
    <source>
        <dbReference type="SAM" id="MobiDB-lite"/>
    </source>
</evidence>
<protein>
    <submittedName>
        <fullName evidence="4">Zn(2)-C6 fungal-type domain-containing protein</fullName>
    </submittedName>
</protein>
<dbReference type="CDD" id="cd00067">
    <property type="entry name" value="GAL4"/>
    <property type="match status" value="1"/>
</dbReference>
<dbReference type="Gene3D" id="4.10.240.10">
    <property type="entry name" value="Zn(2)-C6 fungal-type DNA-binding domain"/>
    <property type="match status" value="1"/>
</dbReference>
<evidence type="ECO:0000256" key="1">
    <source>
        <dbReference type="ARBA" id="ARBA00023242"/>
    </source>
</evidence>